<proteinExistence type="predicted"/>
<dbReference type="Pfam" id="PF09299">
    <property type="entry name" value="Mu-transpos_C"/>
    <property type="match status" value="1"/>
</dbReference>
<evidence type="ECO:0000313" key="2">
    <source>
        <dbReference type="EMBL" id="QNH77492.1"/>
    </source>
</evidence>
<dbReference type="GO" id="GO:0003676">
    <property type="term" value="F:nucleic acid binding"/>
    <property type="evidence" value="ECO:0007669"/>
    <property type="project" value="InterPro"/>
</dbReference>
<dbReference type="AlphaFoldDB" id="A0A7G8YP94"/>
<evidence type="ECO:0000259" key="1">
    <source>
        <dbReference type="PROSITE" id="PS50994"/>
    </source>
</evidence>
<sequence length="550" mass="62736">MGIFEARFRLGGEPMKEIKNKGKFSDELELQELEEAKRRNKIIEKYLGKEITYQSALGLIPCSKSTFYRLLHKYDEGDNSTALLGIRRGRKKGENQLAKKVEVVIRVAIKRKLNSREAGPSVVWREVRDRCIEESLPIPSLSAVAQRVKSISPLELRKLKYGAADAYDKLGMKPGQLKLSRPLEVTQIDHTLVDIILCDDDRVPLGRPWLTVLIDVKTRVILSYYLSWHNPSSVSVAATIAFAVANKEHYLATIDCAHIKYPFSGKPEAINSDNAKEFKSLSMVKACEKNNISLNWRPYGKKHYGGHVERWIGTLMGEVHFLPGTTFSNTLRRKGYPSEKKSCMTFMELSKWFARQVAIYHSTVHSEIKSTPGDAWFDYFGGQAPNALTNKEKAELTIDFLPQARRRVTPKGLRFKNSYYYGPELVPFAGLVLLIKYNPLSMRRIWVRLNNEYVSVPFSDLTENDKVLEAARISSLSQQEKSKVRWMTEGERIVLKRESDELVVSAKTSAKRERRRQAIEKEHGSKIIAVPNVGFNCDYSKKPIPFNSED</sequence>
<dbReference type="EMBL" id="CP060201">
    <property type="protein sequence ID" value="QNH77492.1"/>
    <property type="molecule type" value="Genomic_DNA"/>
</dbReference>
<dbReference type="Gene3D" id="3.30.420.10">
    <property type="entry name" value="Ribonuclease H-like superfamily/Ribonuclease H"/>
    <property type="match status" value="1"/>
</dbReference>
<dbReference type="InterPro" id="IPR036397">
    <property type="entry name" value="RNaseH_sf"/>
</dbReference>
<dbReference type="SUPFAM" id="SSF53098">
    <property type="entry name" value="Ribonuclease H-like"/>
    <property type="match status" value="1"/>
</dbReference>
<evidence type="ECO:0000313" key="3">
    <source>
        <dbReference type="Proteomes" id="UP000515277"/>
    </source>
</evidence>
<gene>
    <name evidence="2" type="ORF">GGI48_30360</name>
</gene>
<dbReference type="RefSeq" id="WP_179601672.1">
    <property type="nucleotide sequence ID" value="NZ_CP060201.1"/>
</dbReference>
<accession>A0A7G8YP94</accession>
<dbReference type="InterPro" id="IPR012337">
    <property type="entry name" value="RNaseH-like_sf"/>
</dbReference>
<protein>
    <submittedName>
        <fullName evidence="2">Transposase</fullName>
    </submittedName>
</protein>
<feature type="domain" description="Integrase catalytic" evidence="1">
    <location>
        <begin position="178"/>
        <end position="380"/>
    </location>
</feature>
<reference evidence="3" key="1">
    <citation type="journal article" date="2020" name="Microbiol. Resour. Announc.">
        <title>Complete genome sequences of four natural Pseudomonas isolates that catabolize a wide range of aromatic compounds relevant to lignin valorization.</title>
        <authorList>
            <person name="Hatmaker E.A."/>
            <person name="Presley G."/>
            <person name="Cannon O."/>
            <person name="Guss A.M."/>
            <person name="Elkins J.G."/>
        </authorList>
    </citation>
    <scope>NUCLEOTIDE SEQUENCE [LARGE SCALE GENOMIC DNA]</scope>
    <source>
        <strain evidence="3">H1F5C</strain>
    </source>
</reference>
<dbReference type="GO" id="GO:0015074">
    <property type="term" value="P:DNA integration"/>
    <property type="evidence" value="ECO:0007669"/>
    <property type="project" value="InterPro"/>
</dbReference>
<dbReference type="InterPro" id="IPR001584">
    <property type="entry name" value="Integrase_cat-core"/>
</dbReference>
<organism evidence="2 3">
    <name type="scientific">Pseudomonas protegens</name>
    <dbReference type="NCBI Taxonomy" id="380021"/>
    <lineage>
        <taxon>Bacteria</taxon>
        <taxon>Pseudomonadati</taxon>
        <taxon>Pseudomonadota</taxon>
        <taxon>Gammaproteobacteria</taxon>
        <taxon>Pseudomonadales</taxon>
        <taxon>Pseudomonadaceae</taxon>
        <taxon>Pseudomonas</taxon>
    </lineage>
</organism>
<dbReference type="PROSITE" id="PS50994">
    <property type="entry name" value="INTEGRASE"/>
    <property type="match status" value="1"/>
</dbReference>
<dbReference type="InterPro" id="IPR015378">
    <property type="entry name" value="Transposase-like_Mu_C"/>
</dbReference>
<dbReference type="Proteomes" id="UP000515277">
    <property type="component" value="Chromosome"/>
</dbReference>
<name>A0A7G8YP94_9PSED</name>